<dbReference type="Proteomes" id="UP000541444">
    <property type="component" value="Unassembled WGS sequence"/>
</dbReference>
<evidence type="ECO:0000313" key="6">
    <source>
        <dbReference type="EMBL" id="KAF6146194.1"/>
    </source>
</evidence>
<sequence length="164" mass="17905">MNEVWDVLQTGSNARAVEATNANEHSSQSHYIHCVMVKGENLMNGECTRSKLWLVDLAGSERVAKMDVQGDCLKEAQNINRSLSALGDVISALATKSLHIPFRNSKPTHLLQDSLGGDSKTLMFVQISPSENDLSETLCSLNFASRVRGIELGPAKNNWTSASF</sequence>
<evidence type="ECO:0000256" key="3">
    <source>
        <dbReference type="ARBA" id="ARBA00023175"/>
    </source>
</evidence>
<dbReference type="GO" id="GO:0008017">
    <property type="term" value="F:microtubule binding"/>
    <property type="evidence" value="ECO:0007669"/>
    <property type="project" value="InterPro"/>
</dbReference>
<organism evidence="6 7">
    <name type="scientific">Kingdonia uniflora</name>
    <dbReference type="NCBI Taxonomy" id="39325"/>
    <lineage>
        <taxon>Eukaryota</taxon>
        <taxon>Viridiplantae</taxon>
        <taxon>Streptophyta</taxon>
        <taxon>Embryophyta</taxon>
        <taxon>Tracheophyta</taxon>
        <taxon>Spermatophyta</taxon>
        <taxon>Magnoliopsida</taxon>
        <taxon>Ranunculales</taxon>
        <taxon>Circaeasteraceae</taxon>
        <taxon>Kingdonia</taxon>
    </lineage>
</organism>
<dbReference type="PRINTS" id="PR00380">
    <property type="entry name" value="KINESINHEAVY"/>
</dbReference>
<evidence type="ECO:0000259" key="5">
    <source>
        <dbReference type="PROSITE" id="PS50067"/>
    </source>
</evidence>
<dbReference type="PANTHER" id="PTHR47972">
    <property type="entry name" value="KINESIN-LIKE PROTEIN KLP-3"/>
    <property type="match status" value="1"/>
</dbReference>
<keyword evidence="2" id="KW-0067">ATP-binding</keyword>
<dbReference type="InterPro" id="IPR019821">
    <property type="entry name" value="Kinesin_motor_CS"/>
</dbReference>
<dbReference type="GO" id="GO:0007018">
    <property type="term" value="P:microtubule-based movement"/>
    <property type="evidence" value="ECO:0007669"/>
    <property type="project" value="InterPro"/>
</dbReference>
<dbReference type="GO" id="GO:0015630">
    <property type="term" value="C:microtubule cytoskeleton"/>
    <property type="evidence" value="ECO:0007669"/>
    <property type="project" value="TreeGrafter"/>
</dbReference>
<protein>
    <recommendedName>
        <fullName evidence="5">Kinesin motor domain-containing protein</fullName>
    </recommendedName>
</protein>
<dbReference type="PROSITE" id="PS00411">
    <property type="entry name" value="KINESIN_MOTOR_1"/>
    <property type="match status" value="1"/>
</dbReference>
<dbReference type="PROSITE" id="PS50067">
    <property type="entry name" value="KINESIN_MOTOR_2"/>
    <property type="match status" value="1"/>
</dbReference>
<dbReference type="Gene3D" id="3.40.850.10">
    <property type="entry name" value="Kinesin motor domain"/>
    <property type="match status" value="1"/>
</dbReference>
<keyword evidence="3" id="KW-0505">Motor protein</keyword>
<gene>
    <name evidence="6" type="ORF">GIB67_005842</name>
</gene>
<name>A0A7J7LUF4_9MAGN</name>
<proteinExistence type="inferred from homology"/>
<keyword evidence="7" id="KW-1185">Reference proteome</keyword>
<dbReference type="OrthoDB" id="354419at2759"/>
<evidence type="ECO:0000313" key="7">
    <source>
        <dbReference type="Proteomes" id="UP000541444"/>
    </source>
</evidence>
<dbReference type="GO" id="GO:0003777">
    <property type="term" value="F:microtubule motor activity"/>
    <property type="evidence" value="ECO:0007669"/>
    <property type="project" value="InterPro"/>
</dbReference>
<dbReference type="GO" id="GO:0005524">
    <property type="term" value="F:ATP binding"/>
    <property type="evidence" value="ECO:0007669"/>
    <property type="project" value="UniProtKB-KW"/>
</dbReference>
<dbReference type="InterPro" id="IPR027640">
    <property type="entry name" value="Kinesin-like_fam"/>
</dbReference>
<dbReference type="InterPro" id="IPR001752">
    <property type="entry name" value="Kinesin_motor_dom"/>
</dbReference>
<evidence type="ECO:0000256" key="4">
    <source>
        <dbReference type="PROSITE-ProRule" id="PRU00283"/>
    </source>
</evidence>
<evidence type="ECO:0000256" key="1">
    <source>
        <dbReference type="ARBA" id="ARBA00022741"/>
    </source>
</evidence>
<reference evidence="6 7" key="1">
    <citation type="journal article" date="2020" name="IScience">
        <title>Genome Sequencing of the Endangered Kingdonia uniflora (Circaeasteraceae, Ranunculales) Reveals Potential Mechanisms of Evolutionary Specialization.</title>
        <authorList>
            <person name="Sun Y."/>
            <person name="Deng T."/>
            <person name="Zhang A."/>
            <person name="Moore M.J."/>
            <person name="Landis J.B."/>
            <person name="Lin N."/>
            <person name="Zhang H."/>
            <person name="Zhang X."/>
            <person name="Huang J."/>
            <person name="Zhang X."/>
            <person name="Sun H."/>
            <person name="Wang H."/>
        </authorList>
    </citation>
    <scope>NUCLEOTIDE SEQUENCE [LARGE SCALE GENOMIC DNA]</scope>
    <source>
        <strain evidence="6">TB1705</strain>
        <tissue evidence="6">Leaf</tissue>
    </source>
</reference>
<accession>A0A7J7LUF4</accession>
<keyword evidence="1" id="KW-0547">Nucleotide-binding</keyword>
<feature type="domain" description="Kinesin motor" evidence="5">
    <location>
        <begin position="1"/>
        <end position="150"/>
    </location>
</feature>
<comment type="similarity">
    <text evidence="4">Belongs to the TRAFAC class myosin-kinesin ATPase superfamily. Kinesin family.</text>
</comment>
<comment type="caution">
    <text evidence="4">Lacks conserved residue(s) required for the propagation of feature annotation.</text>
</comment>
<dbReference type="SUPFAM" id="SSF52540">
    <property type="entry name" value="P-loop containing nucleoside triphosphate hydrolases"/>
    <property type="match status" value="1"/>
</dbReference>
<dbReference type="AlphaFoldDB" id="A0A7J7LUF4"/>
<dbReference type="Pfam" id="PF00225">
    <property type="entry name" value="Kinesin"/>
    <property type="match status" value="1"/>
</dbReference>
<dbReference type="InterPro" id="IPR027417">
    <property type="entry name" value="P-loop_NTPase"/>
</dbReference>
<dbReference type="PANTHER" id="PTHR47972:SF35">
    <property type="entry name" value="KINESIN-LIKE PROTEIN KIN-14Q"/>
    <property type="match status" value="1"/>
</dbReference>
<dbReference type="SMART" id="SM00129">
    <property type="entry name" value="KISc"/>
    <property type="match status" value="1"/>
</dbReference>
<evidence type="ECO:0000256" key="2">
    <source>
        <dbReference type="ARBA" id="ARBA00022840"/>
    </source>
</evidence>
<comment type="caution">
    <text evidence="6">The sequence shown here is derived from an EMBL/GenBank/DDBJ whole genome shotgun (WGS) entry which is preliminary data.</text>
</comment>
<dbReference type="EMBL" id="JACGCM010002004">
    <property type="protein sequence ID" value="KAF6146194.1"/>
    <property type="molecule type" value="Genomic_DNA"/>
</dbReference>
<dbReference type="InterPro" id="IPR036961">
    <property type="entry name" value="Kinesin_motor_dom_sf"/>
</dbReference>